<dbReference type="InterPro" id="IPR003593">
    <property type="entry name" value="AAA+_ATPase"/>
</dbReference>
<dbReference type="SUPFAM" id="SSF52540">
    <property type="entry name" value="P-loop containing nucleoside triphosphate hydrolases"/>
    <property type="match status" value="2"/>
</dbReference>
<dbReference type="CDD" id="cd18595">
    <property type="entry name" value="ABC_6TM_MRP1_2_3_6_D1_like"/>
    <property type="match status" value="1"/>
</dbReference>
<dbReference type="CDD" id="cd03250">
    <property type="entry name" value="ABCC_MRP_domain1"/>
    <property type="match status" value="1"/>
</dbReference>
<comment type="subcellular location">
    <subcellularLocation>
        <location evidence="2">Cell membrane</location>
        <topology evidence="2">Multi-pass membrane protein</topology>
    </subcellularLocation>
    <subcellularLocation>
        <location evidence="1">Vacuole membrane</location>
        <topology evidence="1">Multi-pass membrane protein</topology>
    </subcellularLocation>
</comment>
<evidence type="ECO:0000256" key="13">
    <source>
        <dbReference type="ARBA" id="ARBA00024220"/>
    </source>
</evidence>
<keyword evidence="11 16" id="KW-1133">Transmembrane helix</keyword>
<dbReference type="InterPro" id="IPR050173">
    <property type="entry name" value="ABC_transporter_C-like"/>
</dbReference>
<feature type="transmembrane region" description="Helical" evidence="16">
    <location>
        <begin position="1083"/>
        <end position="1102"/>
    </location>
</feature>
<keyword evidence="7" id="KW-0677">Repeat</keyword>
<evidence type="ECO:0000256" key="9">
    <source>
        <dbReference type="ARBA" id="ARBA00022840"/>
    </source>
</evidence>
<evidence type="ECO:0000256" key="10">
    <source>
        <dbReference type="ARBA" id="ARBA00022967"/>
    </source>
</evidence>
<organism evidence="19">
    <name type="scientific">Lygus hesperus</name>
    <name type="common">Western plant bug</name>
    <dbReference type="NCBI Taxonomy" id="30085"/>
    <lineage>
        <taxon>Eukaryota</taxon>
        <taxon>Metazoa</taxon>
        <taxon>Ecdysozoa</taxon>
        <taxon>Arthropoda</taxon>
        <taxon>Hexapoda</taxon>
        <taxon>Insecta</taxon>
        <taxon>Pterygota</taxon>
        <taxon>Neoptera</taxon>
        <taxon>Paraneoptera</taxon>
        <taxon>Hemiptera</taxon>
        <taxon>Heteroptera</taxon>
        <taxon>Panheteroptera</taxon>
        <taxon>Cimicomorpha</taxon>
        <taxon>Miridae</taxon>
        <taxon>Mirini</taxon>
        <taxon>Lygus</taxon>
    </lineage>
</organism>
<dbReference type="GO" id="GO:0016887">
    <property type="term" value="F:ATP hydrolysis activity"/>
    <property type="evidence" value="ECO:0007669"/>
    <property type="project" value="InterPro"/>
</dbReference>
<reference evidence="19" key="1">
    <citation type="journal article" date="2016" name="Gigascience">
        <title>De novo construction of an expanded transcriptome assembly for the western tarnished plant bug, Lygus hesperus.</title>
        <authorList>
            <person name="Tassone E.E."/>
            <person name="Geib S.M."/>
            <person name="Hall B."/>
            <person name="Fabrick J.A."/>
            <person name="Brent C.S."/>
            <person name="Hull J.J."/>
        </authorList>
    </citation>
    <scope>NUCLEOTIDE SEQUENCE</scope>
</reference>
<dbReference type="GO" id="GO:0005886">
    <property type="term" value="C:plasma membrane"/>
    <property type="evidence" value="ECO:0007669"/>
    <property type="project" value="UniProtKB-SubCell"/>
</dbReference>
<dbReference type="FunFam" id="1.20.1560.10:FF:000041">
    <property type="entry name" value="Multidrug-Resistance like protein 1, isoform C"/>
    <property type="match status" value="1"/>
</dbReference>
<dbReference type="PROSITE" id="PS50929">
    <property type="entry name" value="ABC_TM1F"/>
    <property type="match status" value="2"/>
</dbReference>
<dbReference type="GO" id="GO:0005524">
    <property type="term" value="F:ATP binding"/>
    <property type="evidence" value="ECO:0007669"/>
    <property type="project" value="UniProtKB-KW"/>
</dbReference>
<evidence type="ECO:0000313" key="19">
    <source>
        <dbReference type="EMBL" id="JAQ12317.1"/>
    </source>
</evidence>
<dbReference type="EMBL" id="GDHC01006312">
    <property type="protein sequence ID" value="JAQ12317.1"/>
    <property type="molecule type" value="Transcribed_RNA"/>
</dbReference>
<feature type="domain" description="ABC transmembrane type-1" evidence="18">
    <location>
        <begin position="306"/>
        <end position="587"/>
    </location>
</feature>
<dbReference type="InterPro" id="IPR017871">
    <property type="entry name" value="ABC_transporter-like_CS"/>
</dbReference>
<dbReference type="SUPFAM" id="SSF90123">
    <property type="entry name" value="ABC transporter transmembrane region"/>
    <property type="match status" value="2"/>
</dbReference>
<dbReference type="PROSITE" id="PS00211">
    <property type="entry name" value="ABC_TRANSPORTER_1"/>
    <property type="match status" value="2"/>
</dbReference>
<comment type="similarity">
    <text evidence="3">Belongs to the ABC transporter superfamily. ABCC family. Conjugate transporter (TC 3.A.1.208) subfamily.</text>
</comment>
<dbReference type="FunFam" id="3.40.50.300:FF:000074">
    <property type="entry name" value="Multidrug resistance-associated protein 5 isoform 1"/>
    <property type="match status" value="1"/>
</dbReference>
<evidence type="ECO:0000256" key="7">
    <source>
        <dbReference type="ARBA" id="ARBA00022737"/>
    </source>
</evidence>
<sequence>MAEDTLQQFCGSEFWNSNLTWYTKTPQFTPCFEQTVLAWVPCIFLVVFLPFDIYFSINSREKNIPWNWRSISKTVICSINILSSVLDFIYPSKEFFVGKDVYPVEFFTPALRAFAVAACVGLILYHRLRGIRSSGLLFLFWFLVVLVGLPQTSSIFRSLDETLGWHDVTFLVFYFSSVIIFALHFIADIEPLEHDYPKTENPCPEISASFPSRLTFSWFDSLAFLGYKRPLVNSDLWSLKYEETAAQVFPAFDKHWKATLAKNAGKLKATYNGKVDGVNFGGIGKNTVKPSSILPALWKTFWPSFVFGSILKLGQDLLGFVSPQVLALLIGFVQGDEPQWKGYVYALLLMITAALQTIFLSQYFNKMMLIGLHIRTALISTIYRKALRLSSASRKESTVGEIVNLMSVDAQRFMDLTTYLNMVWSAPLQISLALYFLWQTLGPSVLAGLAVMIILIPVNGVIANKMKTLQIKQMKNKDERVKMMNEILSGIKVLKLYAWEPSFEQQVLKIRNKEVKVMREAAYFGAATSFIWSCAPFLVSLVTFAVYVLVDEKNVLDAKTAFVSLSLFNLLRFPLSMLPMMISNVIQTGVSIKRINKFMNSEELDPDAVTHNSNEKDPIVIENGSFKWDEEDTALKNINLRIKPKSLVAVVGVVGSGKSSLVSALLGEMEKTSGRVNVKGEVAYVPQTAWIQNNTLQDNILFGKSMHRKNYNRVVEACALKPDFDMLPGGDQTEIGEKGINLSGGQKQRVSLARAVYYDADIYYLDDPLSAVDSHVGKHIFDNVIGPKGLLHNKTRVFITHGITHLHEVDLIITLKDGEVSEMGTYQELLDKKGAFAEFLSQHLQEVDKEELDELDEEVKKQLLEATPEKLSRQLSTTSDHSNSLSRKQSGGSQKSLDDLIPKVNKAKDKLIEEEKAETGGVKLDVYKHYLGAIGPFIVAATVLLNIFSQGLSIGSNLWLSVWSSDVSLVVNGTQDTSKRDMYLEVYGLLGLGQILSVLVATTATYLGALKAAFILHGVILNGILRVQMSFFDVTPLGRIVNRFSKDIDIMDNTLPMTLRGWTTCFFSVIGTLFVISYTTPTFVFVIIPVGFVYYFIQRFYVATSRQLKRLESVSRSPIYSHFGESVQGTSVLRAYNVQDRFIRESEEKVDFNQVCTYPGIIANRWLAIRLEMLGNLIILFAAIFAVVGRDTMTAGLVGLSVSYALQITQKLNWMVRMAAEMETNIVAVERIKEYEEAPQEAPWEITPNIAPNNWPSNGTVEFKNYEVRYREGLDLVLRGISFNIKGGEKIGIVGRTGAGKSSMTLSLFRIIEAAGGNIQIDGIDISKMGLHALRSRLTIIPQDPVLFSGTLRMNLDPFEKYSDEQTWQALDLAHLKAFVSGLPTKLQHQVTEGGENLSLGQRQLVCLARALLRKSKVLVLDEATAAVDLETDDLIQKTIRSEFASCTVLTIAHRINTIMDSDRVLVLDKGLVIEFDPPDVLLKRKNSVFYSMAKDAGIVS</sequence>
<keyword evidence="4" id="KW-0813">Transport</keyword>
<dbReference type="InterPro" id="IPR027417">
    <property type="entry name" value="P-loop_NTPase"/>
</dbReference>
<dbReference type="EC" id="7.6.2.3" evidence="13"/>
<feature type="transmembrane region" description="Helical" evidence="16">
    <location>
        <begin position="1167"/>
        <end position="1187"/>
    </location>
</feature>
<keyword evidence="8" id="KW-0547">Nucleotide-binding</keyword>
<evidence type="ECO:0000256" key="15">
    <source>
        <dbReference type="SAM" id="MobiDB-lite"/>
    </source>
</evidence>
<dbReference type="NCBIfam" id="TIGR00957">
    <property type="entry name" value="MRP_assoc_pro"/>
    <property type="match status" value="1"/>
</dbReference>
<keyword evidence="5" id="KW-1003">Cell membrane</keyword>
<dbReference type="GO" id="GO:0005774">
    <property type="term" value="C:vacuolar membrane"/>
    <property type="evidence" value="ECO:0007669"/>
    <property type="project" value="UniProtKB-SubCell"/>
</dbReference>
<feature type="transmembrane region" description="Helical" evidence="16">
    <location>
        <begin position="340"/>
        <end position="360"/>
    </location>
</feature>
<comment type="catalytic activity">
    <reaction evidence="14">
        <text>leukotriene C4(in) + ATP + H2O = leukotriene C4(out) + ADP + phosphate + H(+)</text>
        <dbReference type="Rhea" id="RHEA:38963"/>
        <dbReference type="ChEBI" id="CHEBI:15377"/>
        <dbReference type="ChEBI" id="CHEBI:15378"/>
        <dbReference type="ChEBI" id="CHEBI:30616"/>
        <dbReference type="ChEBI" id="CHEBI:43474"/>
        <dbReference type="ChEBI" id="CHEBI:57973"/>
        <dbReference type="ChEBI" id="CHEBI:456216"/>
    </reaction>
    <physiologicalReaction direction="left-to-right" evidence="14">
        <dbReference type="Rhea" id="RHEA:38964"/>
    </physiologicalReaction>
</comment>
<feature type="domain" description="ABC transporter" evidence="17">
    <location>
        <begin position="1263"/>
        <end position="1495"/>
    </location>
</feature>
<evidence type="ECO:0000256" key="11">
    <source>
        <dbReference type="ARBA" id="ARBA00022989"/>
    </source>
</evidence>
<evidence type="ECO:0000256" key="3">
    <source>
        <dbReference type="ARBA" id="ARBA00009726"/>
    </source>
</evidence>
<dbReference type="Pfam" id="PF00005">
    <property type="entry name" value="ABC_tran"/>
    <property type="match status" value="2"/>
</dbReference>
<feature type="transmembrane region" description="Helical" evidence="16">
    <location>
        <begin position="986"/>
        <end position="1008"/>
    </location>
</feature>
<feature type="transmembrane region" description="Helical" evidence="16">
    <location>
        <begin position="570"/>
        <end position="590"/>
    </location>
</feature>
<feature type="transmembrane region" description="Helical" evidence="16">
    <location>
        <begin position="36"/>
        <end position="55"/>
    </location>
</feature>
<evidence type="ECO:0000256" key="16">
    <source>
        <dbReference type="SAM" id="Phobius"/>
    </source>
</evidence>
<keyword evidence="6 16" id="KW-0812">Transmembrane</keyword>
<keyword evidence="12 16" id="KW-0472">Membrane</keyword>
<dbReference type="CDD" id="cd03244">
    <property type="entry name" value="ABCC_MRP_domain2"/>
    <property type="match status" value="1"/>
</dbReference>
<dbReference type="Gene3D" id="3.40.50.300">
    <property type="entry name" value="P-loop containing nucleotide triphosphate hydrolases"/>
    <property type="match status" value="2"/>
</dbReference>
<evidence type="ECO:0000259" key="17">
    <source>
        <dbReference type="PROSITE" id="PS50893"/>
    </source>
</evidence>
<evidence type="ECO:0000256" key="4">
    <source>
        <dbReference type="ARBA" id="ARBA00022448"/>
    </source>
</evidence>
<dbReference type="InterPro" id="IPR011527">
    <property type="entry name" value="ABC1_TM_dom"/>
</dbReference>
<dbReference type="GO" id="GO:0015431">
    <property type="term" value="F:ABC-type glutathione S-conjugate transporter activity"/>
    <property type="evidence" value="ECO:0007669"/>
    <property type="project" value="UniProtKB-EC"/>
</dbReference>
<feature type="transmembrane region" description="Helical" evidence="16">
    <location>
        <begin position="444"/>
        <end position="464"/>
    </location>
</feature>
<feature type="transmembrane region" description="Helical" evidence="16">
    <location>
        <begin position="1014"/>
        <end position="1038"/>
    </location>
</feature>
<feature type="domain" description="ABC transporter" evidence="17">
    <location>
        <begin position="619"/>
        <end position="842"/>
    </location>
</feature>
<feature type="region of interest" description="Disordered" evidence="15">
    <location>
        <begin position="870"/>
        <end position="897"/>
    </location>
</feature>
<dbReference type="InterPro" id="IPR036640">
    <property type="entry name" value="ABC1_TM_sf"/>
</dbReference>
<feature type="transmembrane region" description="Helical" evidence="16">
    <location>
        <begin position="106"/>
        <end position="125"/>
    </location>
</feature>
<dbReference type="Gene3D" id="1.20.1560.10">
    <property type="entry name" value="ABC transporter type 1, transmembrane domain"/>
    <property type="match status" value="2"/>
</dbReference>
<feature type="compositionally biased region" description="Polar residues" evidence="15">
    <location>
        <begin position="873"/>
        <end position="895"/>
    </location>
</feature>
<dbReference type="FunFam" id="3.40.50.300:FF:000293">
    <property type="entry name" value="ATP binding cassette subfamily C member 1"/>
    <property type="match status" value="1"/>
</dbReference>
<evidence type="ECO:0000256" key="5">
    <source>
        <dbReference type="ARBA" id="ARBA00022475"/>
    </source>
</evidence>
<dbReference type="PANTHER" id="PTHR24223">
    <property type="entry name" value="ATP-BINDING CASSETTE SUB-FAMILY C"/>
    <property type="match status" value="1"/>
</dbReference>
<dbReference type="PROSITE" id="PS50893">
    <property type="entry name" value="ABC_TRANSPORTER_2"/>
    <property type="match status" value="2"/>
</dbReference>
<evidence type="ECO:0000256" key="1">
    <source>
        <dbReference type="ARBA" id="ARBA00004128"/>
    </source>
</evidence>
<name>A0A146M0N2_LYGHE</name>
<dbReference type="InterPro" id="IPR005292">
    <property type="entry name" value="MRP"/>
</dbReference>
<dbReference type="InterPro" id="IPR003439">
    <property type="entry name" value="ABC_transporter-like_ATP-bd"/>
</dbReference>
<dbReference type="PANTHER" id="PTHR24223:SF443">
    <property type="entry name" value="MULTIDRUG-RESISTANCE LIKE PROTEIN 1, ISOFORM I"/>
    <property type="match status" value="1"/>
</dbReference>
<dbReference type="InterPro" id="IPR056227">
    <property type="entry name" value="TMD0_ABC"/>
</dbReference>
<dbReference type="Pfam" id="PF24357">
    <property type="entry name" value="TMD0_ABC"/>
    <property type="match status" value="1"/>
</dbReference>
<proteinExistence type="inferred from homology"/>
<feature type="transmembrane region" description="Helical" evidence="16">
    <location>
        <begin position="67"/>
        <end position="86"/>
    </location>
</feature>
<protein>
    <recommendedName>
        <fullName evidence="13">ABC-type glutathione-S-conjugate transporter</fullName>
        <ecNumber evidence="13">7.6.2.3</ecNumber>
    </recommendedName>
</protein>
<keyword evidence="10" id="KW-1278">Translocase</keyword>
<evidence type="ECO:0000259" key="18">
    <source>
        <dbReference type="PROSITE" id="PS50929"/>
    </source>
</evidence>
<dbReference type="SMART" id="SM00382">
    <property type="entry name" value="AAA"/>
    <property type="match status" value="2"/>
</dbReference>
<dbReference type="FunFam" id="1.20.1560.10:FF:000001">
    <property type="entry name" value="ATP-binding cassette subfamily C member 1"/>
    <property type="match status" value="1"/>
</dbReference>
<feature type="transmembrane region" description="Helical" evidence="16">
    <location>
        <begin position="168"/>
        <end position="187"/>
    </location>
</feature>
<feature type="transmembrane region" description="Helical" evidence="16">
    <location>
        <begin position="137"/>
        <end position="156"/>
    </location>
</feature>
<feature type="transmembrane region" description="Helical" evidence="16">
    <location>
        <begin position="521"/>
        <end position="550"/>
    </location>
</feature>
<evidence type="ECO:0000256" key="8">
    <source>
        <dbReference type="ARBA" id="ARBA00022741"/>
    </source>
</evidence>
<dbReference type="Pfam" id="PF00664">
    <property type="entry name" value="ABC_membrane"/>
    <property type="match status" value="2"/>
</dbReference>
<accession>A0A146M0N2</accession>
<gene>
    <name evidence="19" type="primary">ABCC1_0</name>
    <name evidence="19" type="ORF">g.90064</name>
</gene>
<evidence type="ECO:0000256" key="14">
    <source>
        <dbReference type="ARBA" id="ARBA00047523"/>
    </source>
</evidence>
<evidence type="ECO:0000256" key="6">
    <source>
        <dbReference type="ARBA" id="ARBA00022692"/>
    </source>
</evidence>
<feature type="domain" description="ABC transmembrane type-1" evidence="18">
    <location>
        <begin position="940"/>
        <end position="1224"/>
    </location>
</feature>
<keyword evidence="9" id="KW-0067">ATP-binding</keyword>
<evidence type="ECO:0000256" key="2">
    <source>
        <dbReference type="ARBA" id="ARBA00004651"/>
    </source>
</evidence>
<evidence type="ECO:0000256" key="12">
    <source>
        <dbReference type="ARBA" id="ARBA00023136"/>
    </source>
</evidence>
<feature type="transmembrane region" description="Helical" evidence="16">
    <location>
        <begin position="930"/>
        <end position="948"/>
    </location>
</feature>
<dbReference type="CDD" id="cd18603">
    <property type="entry name" value="ABC_6TM_MRP1_2_3_6_D2_like"/>
    <property type="match status" value="1"/>
</dbReference>